<evidence type="ECO:0000313" key="2">
    <source>
        <dbReference type="Proteomes" id="UP000194882"/>
    </source>
</evidence>
<gene>
    <name evidence="1" type="ORF">BK754_25155</name>
</gene>
<name>A0A9X6IJE7_BACTU</name>
<dbReference type="EMBL" id="NFDT01000192">
    <property type="protein sequence ID" value="OTY87649.1"/>
    <property type="molecule type" value="Genomic_DNA"/>
</dbReference>
<comment type="caution">
    <text evidence="1">The sequence shown here is derived from an EMBL/GenBank/DDBJ whole genome shotgun (WGS) entry which is preliminary data.</text>
</comment>
<reference evidence="1 2" key="1">
    <citation type="submission" date="2016-10" db="EMBL/GenBank/DDBJ databases">
        <title>Comparative genomics of Bacillus thuringiensis reveals a path to pathogens against multiple invertebrate hosts.</title>
        <authorList>
            <person name="Zheng J."/>
            <person name="Gao Q."/>
            <person name="Liu H."/>
            <person name="Peng D."/>
            <person name="Ruan L."/>
            <person name="Sun M."/>
        </authorList>
    </citation>
    <scope>NUCLEOTIDE SEQUENCE [LARGE SCALE GENOMIC DNA]</scope>
    <source>
        <strain evidence="1">BGSC 4I4</strain>
    </source>
</reference>
<organism evidence="1 2">
    <name type="scientific">Bacillus thuringiensis serovar subtoxicus</name>
    <dbReference type="NCBI Taxonomy" id="475791"/>
    <lineage>
        <taxon>Bacteria</taxon>
        <taxon>Bacillati</taxon>
        <taxon>Bacillota</taxon>
        <taxon>Bacilli</taxon>
        <taxon>Bacillales</taxon>
        <taxon>Bacillaceae</taxon>
        <taxon>Bacillus</taxon>
        <taxon>Bacillus cereus group</taxon>
    </lineage>
</organism>
<dbReference type="RefSeq" id="WP_086412339.1">
    <property type="nucleotide sequence ID" value="NZ_NFDT01000192.1"/>
</dbReference>
<dbReference type="AlphaFoldDB" id="A0A9X6IJE7"/>
<dbReference type="Proteomes" id="UP000194882">
    <property type="component" value="Unassembled WGS sequence"/>
</dbReference>
<evidence type="ECO:0000313" key="1">
    <source>
        <dbReference type="EMBL" id="OTY87649.1"/>
    </source>
</evidence>
<accession>A0A9X6IJE7</accession>
<sequence length="103" mass="11807">MEKDKTLLTNQKKVKAQLEKVYAESKKLQDIKPPKQYENLQMELKKSLILYEKSRDKILESVDEISETKADIGTKSLNEAMGMFGKAIDDIRALDEQSVSEVE</sequence>
<protein>
    <submittedName>
        <fullName evidence="1">Uncharacterized protein</fullName>
    </submittedName>
</protein>
<proteinExistence type="predicted"/>